<gene>
    <name evidence="2" type="ORF">HMPREF1978_00851</name>
</gene>
<dbReference type="AlphaFoldDB" id="U1REH7"/>
<organism evidence="2 3">
    <name type="scientific">Actinomyces graevenitzii F0530</name>
    <dbReference type="NCBI Taxonomy" id="1321817"/>
    <lineage>
        <taxon>Bacteria</taxon>
        <taxon>Bacillati</taxon>
        <taxon>Actinomycetota</taxon>
        <taxon>Actinomycetes</taxon>
        <taxon>Actinomycetales</taxon>
        <taxon>Actinomycetaceae</taxon>
        <taxon>Actinomyces</taxon>
    </lineage>
</organism>
<proteinExistence type="predicted"/>
<dbReference type="Proteomes" id="UP000016481">
    <property type="component" value="Unassembled WGS sequence"/>
</dbReference>
<comment type="caution">
    <text evidence="2">The sequence shown here is derived from an EMBL/GenBank/DDBJ whole genome shotgun (WGS) entry which is preliminary data.</text>
</comment>
<dbReference type="EMBL" id="AWSC01000028">
    <property type="protein sequence ID" value="ERH16877.1"/>
    <property type="molecule type" value="Genomic_DNA"/>
</dbReference>
<protein>
    <submittedName>
        <fullName evidence="2">Uncharacterized protein</fullName>
    </submittedName>
</protein>
<reference evidence="2 3" key="1">
    <citation type="submission" date="2013-08" db="EMBL/GenBank/DDBJ databases">
        <authorList>
            <person name="Weinstock G."/>
            <person name="Sodergren E."/>
            <person name="Wylie T."/>
            <person name="Fulton L."/>
            <person name="Fulton R."/>
            <person name="Fronick C."/>
            <person name="O'Laughlin M."/>
            <person name="Godfrey J."/>
            <person name="Miner T."/>
            <person name="Herter B."/>
            <person name="Appelbaum E."/>
            <person name="Cordes M."/>
            <person name="Lek S."/>
            <person name="Wollam A."/>
            <person name="Pepin K.H."/>
            <person name="Palsikar V.B."/>
            <person name="Mitreva M."/>
            <person name="Wilson R.K."/>
        </authorList>
    </citation>
    <scope>NUCLEOTIDE SEQUENCE [LARGE SCALE GENOMIC DNA]</scope>
    <source>
        <strain evidence="2 3">F0530</strain>
    </source>
</reference>
<evidence type="ECO:0000313" key="2">
    <source>
        <dbReference type="EMBL" id="ERH16877.1"/>
    </source>
</evidence>
<feature type="region of interest" description="Disordered" evidence="1">
    <location>
        <begin position="11"/>
        <end position="43"/>
    </location>
</feature>
<name>U1REH7_9ACTO</name>
<sequence>MAPSAKILSFAQKSPRGSRARKSQSCTKALKNQGKSGKNLYRRNGAGLIPVTSSKRTSLWIQRFPARPGTIQGGVFAVLWWFWGVEAGCVVPWRSL</sequence>
<evidence type="ECO:0000256" key="1">
    <source>
        <dbReference type="SAM" id="MobiDB-lite"/>
    </source>
</evidence>
<accession>U1REH7</accession>
<evidence type="ECO:0000313" key="3">
    <source>
        <dbReference type="Proteomes" id="UP000016481"/>
    </source>
</evidence>
<dbReference type="HOGENOM" id="CLU_2353533_0_0_11"/>